<dbReference type="GeneID" id="61565924"/>
<evidence type="ECO:0000313" key="2">
    <source>
        <dbReference type="Proteomes" id="UP000003697"/>
    </source>
</evidence>
<proteinExistence type="predicted"/>
<protein>
    <submittedName>
        <fullName evidence="1">Uncharacterized protein</fullName>
    </submittedName>
</protein>
<gene>
    <name evidence="1" type="ORF">HMPREF9425_0427</name>
</gene>
<evidence type="ECO:0000313" key="1">
    <source>
        <dbReference type="EMBL" id="EFX96647.1"/>
    </source>
</evidence>
<dbReference type="Proteomes" id="UP000003697">
    <property type="component" value="Unassembled WGS sequence"/>
</dbReference>
<keyword evidence="2" id="KW-1185">Reference proteome</keyword>
<organism evidence="1 2">
    <name type="scientific">Streptococcus vestibularis ATCC 49124</name>
    <dbReference type="NCBI Taxonomy" id="889206"/>
    <lineage>
        <taxon>Bacteria</taxon>
        <taxon>Bacillati</taxon>
        <taxon>Bacillota</taxon>
        <taxon>Bacilli</taxon>
        <taxon>Lactobacillales</taxon>
        <taxon>Streptococcaceae</taxon>
        <taxon>Streptococcus</taxon>
    </lineage>
</organism>
<reference evidence="1 2" key="1">
    <citation type="submission" date="2011-01" db="EMBL/GenBank/DDBJ databases">
        <authorList>
            <person name="Muzny D."/>
            <person name="Qin X."/>
            <person name="Buhay C."/>
            <person name="Dugan-Rocha S."/>
            <person name="Ding Y."/>
            <person name="Chen G."/>
            <person name="Hawes A."/>
            <person name="Holder M."/>
            <person name="Jhangiani S."/>
            <person name="Johnson A."/>
            <person name="Khan Z."/>
            <person name="Li Z."/>
            <person name="Liu W."/>
            <person name="Liu X."/>
            <person name="Perez L."/>
            <person name="Shen H."/>
            <person name="Wang Q."/>
            <person name="Watt J."/>
            <person name="Xi L."/>
            <person name="Xin Y."/>
            <person name="Zhou J."/>
            <person name="Deng J."/>
            <person name="Jiang H."/>
            <person name="Liu Y."/>
            <person name="Qu J."/>
            <person name="Song X.-Z."/>
            <person name="Zhang L."/>
            <person name="Villasana D."/>
            <person name="Johnson A."/>
            <person name="Liu J."/>
            <person name="Liyanage D."/>
            <person name="Lorensuhewa L."/>
            <person name="Robinson T."/>
            <person name="Song A."/>
            <person name="Song B.-B."/>
            <person name="Dinh H."/>
            <person name="Thornton R."/>
            <person name="Coyle M."/>
            <person name="Francisco L."/>
            <person name="Jackson L."/>
            <person name="Javaid M."/>
            <person name="Korchina V."/>
            <person name="Kovar C."/>
            <person name="Mata R."/>
            <person name="Mathew T."/>
            <person name="Ngo R."/>
            <person name="Nguyen L."/>
            <person name="Nguyen N."/>
            <person name="Okwuonu G."/>
            <person name="Ongeri F."/>
            <person name="Pham C."/>
            <person name="Simmons D."/>
            <person name="Wilczek-Boney K."/>
            <person name="Hale W."/>
            <person name="Jakkamsetti A."/>
            <person name="Pham P."/>
            <person name="Ruth R."/>
            <person name="San Lucas F."/>
            <person name="Warren J."/>
            <person name="Zhang J."/>
            <person name="Zhao Z."/>
            <person name="Zhou C."/>
            <person name="Zhu D."/>
            <person name="Lee S."/>
            <person name="Bess C."/>
            <person name="Blankenburg K."/>
            <person name="Forbes L."/>
            <person name="Fu Q."/>
            <person name="Gubbala S."/>
            <person name="Hirani K."/>
            <person name="Jayaseelan J.C."/>
            <person name="Lara F."/>
            <person name="Munidasa M."/>
            <person name="Palculict T."/>
            <person name="Patil S."/>
            <person name="Pu L.-L."/>
            <person name="Saada N."/>
            <person name="Tang L."/>
            <person name="Weissenberger G."/>
            <person name="Zhu Y."/>
            <person name="Hemphill L."/>
            <person name="Shang Y."/>
            <person name="Youmans B."/>
            <person name="Ayvaz T."/>
            <person name="Ross M."/>
            <person name="Santibanez J."/>
            <person name="Aqrawi P."/>
            <person name="Gross S."/>
            <person name="Joshi V."/>
            <person name="Fowler G."/>
            <person name="Nazareth L."/>
            <person name="Reid J."/>
            <person name="Worley K."/>
            <person name="Petrosino J."/>
            <person name="Highlander S."/>
            <person name="Gibbs R."/>
        </authorList>
    </citation>
    <scope>NUCLEOTIDE SEQUENCE [LARGE SCALE GENOMIC DNA]</scope>
    <source>
        <strain evidence="1 2">ATCC 49124</strain>
    </source>
</reference>
<name>A0ABN0CI16_STRVE</name>
<accession>A0ABN0CI16</accession>
<sequence length="55" mass="6105">MIDASISSRFATKVARMPSKIGARMKFSNLVELFPPFLDTTDLIPTKPNLEVPIV</sequence>
<dbReference type="RefSeq" id="WP_003096325.1">
    <property type="nucleotide sequence ID" value="NZ_GL831112.1"/>
</dbReference>
<dbReference type="EMBL" id="AEVI01000014">
    <property type="protein sequence ID" value="EFX96647.1"/>
    <property type="molecule type" value="Genomic_DNA"/>
</dbReference>
<comment type="caution">
    <text evidence="1">The sequence shown here is derived from an EMBL/GenBank/DDBJ whole genome shotgun (WGS) entry which is preliminary data.</text>
</comment>